<gene>
    <name evidence="2" type="ORF">K8V39_06845</name>
</gene>
<protein>
    <submittedName>
        <fullName evidence="2">Uncharacterized protein</fullName>
    </submittedName>
</protein>
<keyword evidence="1" id="KW-0812">Transmembrane</keyword>
<reference evidence="2" key="1">
    <citation type="journal article" date="2021" name="PeerJ">
        <title>Extensive microbial diversity within the chicken gut microbiome revealed by metagenomics and culture.</title>
        <authorList>
            <person name="Gilroy R."/>
            <person name="Ravi A."/>
            <person name="Getino M."/>
            <person name="Pursley I."/>
            <person name="Horton D.L."/>
            <person name="Alikhan N.F."/>
            <person name="Baker D."/>
            <person name="Gharbi K."/>
            <person name="Hall N."/>
            <person name="Watson M."/>
            <person name="Adriaenssens E.M."/>
            <person name="Foster-Nyarko E."/>
            <person name="Jarju S."/>
            <person name="Secka A."/>
            <person name="Antonio M."/>
            <person name="Oren A."/>
            <person name="Chaudhuri R.R."/>
            <person name="La Ragione R."/>
            <person name="Hildebrand F."/>
            <person name="Pallen M.J."/>
        </authorList>
    </citation>
    <scope>NUCLEOTIDE SEQUENCE</scope>
    <source>
        <strain evidence="2">USAMLcec4-12693</strain>
    </source>
</reference>
<feature type="transmembrane region" description="Helical" evidence="1">
    <location>
        <begin position="6"/>
        <end position="27"/>
    </location>
</feature>
<accession>A0A9D2VYB7</accession>
<feature type="transmembrane region" description="Helical" evidence="1">
    <location>
        <begin position="61"/>
        <end position="79"/>
    </location>
</feature>
<keyword evidence="1" id="KW-1133">Transmembrane helix</keyword>
<dbReference type="EMBL" id="DYXE01000060">
    <property type="protein sequence ID" value="HJH49962.1"/>
    <property type="molecule type" value="Genomic_DNA"/>
</dbReference>
<reference evidence="2" key="2">
    <citation type="submission" date="2021-09" db="EMBL/GenBank/DDBJ databases">
        <authorList>
            <person name="Gilroy R."/>
        </authorList>
    </citation>
    <scope>NUCLEOTIDE SEQUENCE</scope>
    <source>
        <strain evidence="2">USAMLcec4-12693</strain>
    </source>
</reference>
<keyword evidence="1" id="KW-0472">Membrane</keyword>
<proteinExistence type="predicted"/>
<feature type="transmembrane region" description="Helical" evidence="1">
    <location>
        <begin position="36"/>
        <end position="55"/>
    </location>
</feature>
<dbReference type="RefSeq" id="WP_070088441.1">
    <property type="nucleotide sequence ID" value="NZ_CABMJS010000014.1"/>
</dbReference>
<dbReference type="Proteomes" id="UP000813420">
    <property type="component" value="Unassembled WGS sequence"/>
</dbReference>
<comment type="caution">
    <text evidence="2">The sequence shown here is derived from an EMBL/GenBank/DDBJ whole genome shotgun (WGS) entry which is preliminary data.</text>
</comment>
<feature type="transmembrane region" description="Helical" evidence="1">
    <location>
        <begin position="91"/>
        <end position="109"/>
    </location>
</feature>
<sequence>MAIGMIVILFVGLCVISILGTLLLLLVKSEKAKRKIFYAMSVWGMAVAVLSATSLPTNYTAQQIAAWALGFLSVAGIVVHVKAKEKMQLNIAYALVIVSCLGGVVKMFLI</sequence>
<evidence type="ECO:0000313" key="3">
    <source>
        <dbReference type="Proteomes" id="UP000813420"/>
    </source>
</evidence>
<dbReference type="AlphaFoldDB" id="A0A9D2VYB7"/>
<dbReference type="OrthoDB" id="2066016at2"/>
<organism evidence="2 3">
    <name type="scientific">Merdimonas faecis</name>
    <dbReference type="NCBI Taxonomy" id="1653435"/>
    <lineage>
        <taxon>Bacteria</taxon>
        <taxon>Bacillati</taxon>
        <taxon>Bacillota</taxon>
        <taxon>Clostridia</taxon>
        <taxon>Lachnospirales</taxon>
        <taxon>Lachnospiraceae</taxon>
        <taxon>Merdimonas</taxon>
    </lineage>
</organism>
<evidence type="ECO:0000313" key="2">
    <source>
        <dbReference type="EMBL" id="HJH49962.1"/>
    </source>
</evidence>
<name>A0A9D2VYB7_9FIRM</name>
<evidence type="ECO:0000256" key="1">
    <source>
        <dbReference type="SAM" id="Phobius"/>
    </source>
</evidence>